<feature type="domain" description="CobE/GbiG C-terminal" evidence="1">
    <location>
        <begin position="5"/>
        <end position="126"/>
    </location>
</feature>
<dbReference type="Pfam" id="PF01890">
    <property type="entry name" value="CbiG_C"/>
    <property type="match status" value="1"/>
</dbReference>
<name>A0A1N6RQW9_AQUAC</name>
<dbReference type="InterPro" id="IPR002750">
    <property type="entry name" value="CobE/GbiG_C"/>
</dbReference>
<keyword evidence="2" id="KW-0378">Hydrolase</keyword>
<proteinExistence type="predicted"/>
<dbReference type="Proteomes" id="UP000185841">
    <property type="component" value="Unassembled WGS sequence"/>
</dbReference>
<organism evidence="2 3">
    <name type="scientific">Aquipseudomonas alcaligenes</name>
    <name type="common">Pseudomonas alcaligenes</name>
    <dbReference type="NCBI Taxonomy" id="43263"/>
    <lineage>
        <taxon>Bacteria</taxon>
        <taxon>Pseudomonadati</taxon>
        <taxon>Pseudomonadota</taxon>
        <taxon>Gammaproteobacteria</taxon>
        <taxon>Pseudomonadales</taxon>
        <taxon>Pseudomonadaceae</taxon>
        <taxon>Aquipseudomonas</taxon>
    </lineage>
</organism>
<dbReference type="GO" id="GO:0009236">
    <property type="term" value="P:cobalamin biosynthetic process"/>
    <property type="evidence" value="ECO:0007669"/>
    <property type="project" value="InterPro"/>
</dbReference>
<dbReference type="SUPFAM" id="SSF159664">
    <property type="entry name" value="CobE/GbiG C-terminal domain-like"/>
    <property type="match status" value="1"/>
</dbReference>
<dbReference type="RefSeq" id="WP_076426112.1">
    <property type="nucleotide sequence ID" value="NZ_FTMP01000003.1"/>
</dbReference>
<accession>A0A1N6RQW9</accession>
<dbReference type="PANTHER" id="PTHR37477">
    <property type="entry name" value="COBALT-PRECORRIN-5A HYDROLASE"/>
    <property type="match status" value="1"/>
</dbReference>
<gene>
    <name evidence="2" type="ORF">SAMN05878282_103122</name>
</gene>
<reference evidence="2 3" key="1">
    <citation type="submission" date="2017-01" db="EMBL/GenBank/DDBJ databases">
        <authorList>
            <person name="Mah S.A."/>
            <person name="Swanson W.J."/>
            <person name="Moy G.W."/>
            <person name="Vacquier V.D."/>
        </authorList>
    </citation>
    <scope>NUCLEOTIDE SEQUENCE [LARGE SCALE GENOMIC DNA]</scope>
    <source>
        <strain evidence="2 3">RU36E</strain>
    </source>
</reference>
<dbReference type="GO" id="GO:0016787">
    <property type="term" value="F:hydrolase activity"/>
    <property type="evidence" value="ECO:0007669"/>
    <property type="project" value="UniProtKB-KW"/>
</dbReference>
<dbReference type="InterPro" id="IPR036518">
    <property type="entry name" value="CobE/GbiG_C_sf"/>
</dbReference>
<dbReference type="Gene3D" id="3.30.420.180">
    <property type="entry name" value="CobE/GbiG C-terminal domain"/>
    <property type="match status" value="1"/>
</dbReference>
<evidence type="ECO:0000313" key="3">
    <source>
        <dbReference type="Proteomes" id="UP000185841"/>
    </source>
</evidence>
<dbReference type="AlphaFoldDB" id="A0A1N6RQW9"/>
<evidence type="ECO:0000259" key="1">
    <source>
        <dbReference type="Pfam" id="PF01890"/>
    </source>
</evidence>
<sequence length="134" mass="13831">MPIRLIAGFGCRRGCPVDELQVLLQQCLAAHGRQLDELVGLASSAHKLGEPGLQALAERLGLPLEYVAAEALQAFAGQAEANPLTQQVAGSPAVAEPSALAAATRLGRAQLLGPRLRSANATCALARIDSEPCA</sequence>
<dbReference type="PANTHER" id="PTHR37477:SF1">
    <property type="entry name" value="COBALT-PRECORRIN-5A HYDROLASE"/>
    <property type="match status" value="1"/>
</dbReference>
<protein>
    <submittedName>
        <fullName evidence="2">Cobalt-precorrin 5A hydrolase</fullName>
    </submittedName>
</protein>
<dbReference type="EMBL" id="FTMP01000003">
    <property type="protein sequence ID" value="SIQ31102.1"/>
    <property type="molecule type" value="Genomic_DNA"/>
</dbReference>
<evidence type="ECO:0000313" key="2">
    <source>
        <dbReference type="EMBL" id="SIQ31102.1"/>
    </source>
</evidence>
<dbReference type="InterPro" id="IPR052553">
    <property type="entry name" value="CbiG_hydrolase"/>
</dbReference>